<protein>
    <recommendedName>
        <fullName evidence="3">DUF2313 domain-containing protein</fullName>
    </recommendedName>
</protein>
<evidence type="ECO:0008006" key="3">
    <source>
        <dbReference type="Google" id="ProtNLM"/>
    </source>
</evidence>
<accession>A0AAX2J8X1</accession>
<dbReference type="EMBL" id="LS483487">
    <property type="protein sequence ID" value="SQJ01008.1"/>
    <property type="molecule type" value="Genomic_DNA"/>
</dbReference>
<gene>
    <name evidence="1" type="ORF">NCTC12112_01054</name>
</gene>
<dbReference type="Proteomes" id="UP000249008">
    <property type="component" value="Chromosome 1"/>
</dbReference>
<evidence type="ECO:0000313" key="2">
    <source>
        <dbReference type="Proteomes" id="UP000249008"/>
    </source>
</evidence>
<organism evidence="1 2">
    <name type="scientific">Fusobacterium ulcerans</name>
    <dbReference type="NCBI Taxonomy" id="861"/>
    <lineage>
        <taxon>Bacteria</taxon>
        <taxon>Fusobacteriati</taxon>
        <taxon>Fusobacteriota</taxon>
        <taxon>Fusobacteriia</taxon>
        <taxon>Fusobacteriales</taxon>
        <taxon>Fusobacteriaceae</taxon>
        <taxon>Fusobacterium</taxon>
    </lineage>
</organism>
<dbReference type="GeneID" id="78455625"/>
<dbReference type="AlphaFoldDB" id="A0AAX2J8X1"/>
<evidence type="ECO:0000313" key="1">
    <source>
        <dbReference type="EMBL" id="SQJ01008.1"/>
    </source>
</evidence>
<dbReference type="RefSeq" id="WP_005976836.1">
    <property type="nucleotide sequence ID" value="NZ_BAABXY010000001.1"/>
</dbReference>
<reference evidence="1 2" key="1">
    <citation type="submission" date="2018-06" db="EMBL/GenBank/DDBJ databases">
        <authorList>
            <consortium name="Pathogen Informatics"/>
            <person name="Doyle S."/>
        </authorList>
    </citation>
    <scope>NUCLEOTIDE SEQUENCE [LARGE SCALE GENOMIC DNA]</scope>
    <source>
        <strain evidence="1 2">NCTC12112</strain>
    </source>
</reference>
<dbReference type="KEGG" id="ful:C4N20_12440"/>
<name>A0AAX2J8X1_9FUSO</name>
<sequence length="199" mass="23567">MNNSQILLNNLHKIFRKDEYIKANMQNAGLQLDKIENKIRLIEKEFLFSTMSHERVKKLEKELDYKTKSDTLEGKRLEIEARWKTSGKCDLELLQIIAETWQADTVEVKFIDGNLEVEFLSTINADYDLRGLKNSLDEAKPAHLWFDLTFTEQLKANIYQNCYGTEEIEQDFIEREKEIILRANYKESIWMEVEEEHGI</sequence>
<proteinExistence type="predicted"/>